<evidence type="ECO:0000256" key="6">
    <source>
        <dbReference type="ARBA" id="ARBA00022842"/>
    </source>
</evidence>
<evidence type="ECO:0000256" key="4">
    <source>
        <dbReference type="ARBA" id="ARBA00022723"/>
    </source>
</evidence>
<dbReference type="InterPro" id="IPR020550">
    <property type="entry name" value="Inositol_monophosphatase_CS"/>
</dbReference>
<dbReference type="SUPFAM" id="SSF56655">
    <property type="entry name" value="Carbohydrate phosphatase"/>
    <property type="match status" value="1"/>
</dbReference>
<dbReference type="PANTHER" id="PTHR20854">
    <property type="entry name" value="INOSITOL MONOPHOSPHATASE"/>
    <property type="match status" value="1"/>
</dbReference>
<dbReference type="Gene3D" id="3.40.190.80">
    <property type="match status" value="1"/>
</dbReference>
<dbReference type="EC" id="3.1.3.25" evidence="7"/>
<evidence type="ECO:0000256" key="2">
    <source>
        <dbReference type="ARBA" id="ARBA00001946"/>
    </source>
</evidence>
<evidence type="ECO:0000256" key="1">
    <source>
        <dbReference type="ARBA" id="ARBA00001033"/>
    </source>
</evidence>
<dbReference type="Proteomes" id="UP001519362">
    <property type="component" value="Unassembled WGS sequence"/>
</dbReference>
<dbReference type="GO" id="GO:0052834">
    <property type="term" value="F:inositol monophosphate phosphatase activity"/>
    <property type="evidence" value="ECO:0007669"/>
    <property type="project" value="UniProtKB-EC"/>
</dbReference>
<accession>A0ABS4ZIU2</accession>
<evidence type="ECO:0000256" key="7">
    <source>
        <dbReference type="RuleBase" id="RU364068"/>
    </source>
</evidence>
<dbReference type="InterPro" id="IPR033942">
    <property type="entry name" value="IMPase"/>
</dbReference>
<comment type="cofactor">
    <cofactor evidence="2 7">
        <name>Mg(2+)</name>
        <dbReference type="ChEBI" id="CHEBI:18420"/>
    </cofactor>
</comment>
<dbReference type="Gene3D" id="3.30.540.10">
    <property type="entry name" value="Fructose-1,6-Bisphosphatase, subunit A, domain 1"/>
    <property type="match status" value="1"/>
</dbReference>
<keyword evidence="9" id="KW-1185">Reference proteome</keyword>
<gene>
    <name evidence="8" type="ORF">JOF34_001703</name>
</gene>
<evidence type="ECO:0000256" key="3">
    <source>
        <dbReference type="ARBA" id="ARBA00009759"/>
    </source>
</evidence>
<dbReference type="PROSITE" id="PS00630">
    <property type="entry name" value="IMP_2"/>
    <property type="match status" value="1"/>
</dbReference>
<evidence type="ECO:0000313" key="9">
    <source>
        <dbReference type="Proteomes" id="UP001519362"/>
    </source>
</evidence>
<comment type="similarity">
    <text evidence="3 7">Belongs to the inositol monophosphatase superfamily.</text>
</comment>
<dbReference type="RefSeq" id="WP_165134743.1">
    <property type="nucleotide sequence ID" value="NZ_CP049253.1"/>
</dbReference>
<reference evidence="8 9" key="1">
    <citation type="submission" date="2021-03" db="EMBL/GenBank/DDBJ databases">
        <title>Sequencing the genomes of 1000 actinobacteria strains.</title>
        <authorList>
            <person name="Klenk H.-P."/>
        </authorList>
    </citation>
    <scope>NUCLEOTIDE SEQUENCE [LARGE SCALE GENOMIC DNA]</scope>
    <source>
        <strain evidence="8 9">DSM 24221</strain>
    </source>
</reference>
<organism evidence="8 9">
    <name type="scientific">Microbacterium amylolyticum</name>
    <dbReference type="NCBI Taxonomy" id="936337"/>
    <lineage>
        <taxon>Bacteria</taxon>
        <taxon>Bacillati</taxon>
        <taxon>Actinomycetota</taxon>
        <taxon>Actinomycetes</taxon>
        <taxon>Micrococcales</taxon>
        <taxon>Microbacteriaceae</taxon>
        <taxon>Microbacterium</taxon>
    </lineage>
</organism>
<dbReference type="PANTHER" id="PTHR20854:SF4">
    <property type="entry name" value="INOSITOL-1-MONOPHOSPHATASE-RELATED"/>
    <property type="match status" value="1"/>
</dbReference>
<comment type="catalytic activity">
    <reaction evidence="1 7">
        <text>a myo-inositol phosphate + H2O = myo-inositol + phosphate</text>
        <dbReference type="Rhea" id="RHEA:24056"/>
        <dbReference type="ChEBI" id="CHEBI:15377"/>
        <dbReference type="ChEBI" id="CHEBI:17268"/>
        <dbReference type="ChEBI" id="CHEBI:43474"/>
        <dbReference type="ChEBI" id="CHEBI:84139"/>
        <dbReference type="EC" id="3.1.3.25"/>
    </reaction>
</comment>
<dbReference type="PRINTS" id="PR00377">
    <property type="entry name" value="IMPHPHTASES"/>
</dbReference>
<evidence type="ECO:0000313" key="8">
    <source>
        <dbReference type="EMBL" id="MBP2437117.1"/>
    </source>
</evidence>
<dbReference type="InterPro" id="IPR020583">
    <property type="entry name" value="Inositol_monoP_metal-BS"/>
</dbReference>
<dbReference type="PROSITE" id="PS00629">
    <property type="entry name" value="IMP_1"/>
    <property type="match status" value="1"/>
</dbReference>
<keyword evidence="5 7" id="KW-0378">Hydrolase</keyword>
<comment type="caution">
    <text evidence="8">The sequence shown here is derived from an EMBL/GenBank/DDBJ whole genome shotgun (WGS) entry which is preliminary data.</text>
</comment>
<dbReference type="EMBL" id="JAGIOL010000001">
    <property type="protein sequence ID" value="MBP2437117.1"/>
    <property type="molecule type" value="Genomic_DNA"/>
</dbReference>
<proteinExistence type="inferred from homology"/>
<dbReference type="InterPro" id="IPR000760">
    <property type="entry name" value="Inositol_monophosphatase-like"/>
</dbReference>
<keyword evidence="6 7" id="KW-0460">Magnesium</keyword>
<sequence>MSLEIQLRDLARDVAIEAGELAVRRRSEGVSIAESKSSVADIVTEADREVETLIRGLLLAARPGDGFLGEESGHEEGTTDVAWVVDPIDGTVNYAYGIPQYAVSIAAARGGTDPLAWTAIAGAVRHPAFDETFSAARGEGAVLDSLDGSTRLAVNTEFPAGALLATGFGYDKATHDADIDTVRRVMPIARDVRRAGAAALDFAHVAAGRLDGYFERGLKPWDRAAGALIVQEAGGRILDLPADRHGRIMTIAGDAELVSRIGDRVSGITADE</sequence>
<protein>
    <recommendedName>
        <fullName evidence="7">Inositol-1-monophosphatase</fullName>
        <ecNumber evidence="7">3.1.3.25</ecNumber>
    </recommendedName>
</protein>
<dbReference type="CDD" id="cd01639">
    <property type="entry name" value="IMPase"/>
    <property type="match status" value="1"/>
</dbReference>
<keyword evidence="4 7" id="KW-0479">Metal-binding</keyword>
<name>A0ABS4ZIU2_9MICO</name>
<evidence type="ECO:0000256" key="5">
    <source>
        <dbReference type="ARBA" id="ARBA00022801"/>
    </source>
</evidence>
<dbReference type="Pfam" id="PF00459">
    <property type="entry name" value="Inositol_P"/>
    <property type="match status" value="1"/>
</dbReference>